<reference evidence="1" key="1">
    <citation type="journal article" date="2013" name="J. Plant Res.">
        <title>Effect of fungi and light on seed germination of three Opuntia species from semiarid lands of central Mexico.</title>
        <authorList>
            <person name="Delgado-Sanchez P."/>
            <person name="Jimenez-Bremont J.F."/>
            <person name="Guerrero-Gonzalez Mde L."/>
            <person name="Flores J."/>
        </authorList>
    </citation>
    <scope>NUCLEOTIDE SEQUENCE</scope>
    <source>
        <tissue evidence="1">Cladode</tissue>
    </source>
</reference>
<dbReference type="EMBL" id="GISG01261237">
    <property type="protein sequence ID" value="MBA4673958.1"/>
    <property type="molecule type" value="Transcribed_RNA"/>
</dbReference>
<dbReference type="EMBL" id="GISG01261236">
    <property type="protein sequence ID" value="MBA4673957.1"/>
    <property type="molecule type" value="Transcribed_RNA"/>
</dbReference>
<reference evidence="1" key="2">
    <citation type="submission" date="2020-07" db="EMBL/GenBank/DDBJ databases">
        <authorList>
            <person name="Vera ALvarez R."/>
            <person name="Arias-Moreno D.M."/>
            <person name="Jimenez-Jacinto V."/>
            <person name="Jimenez-Bremont J.F."/>
            <person name="Swaminathan K."/>
            <person name="Moose S.P."/>
            <person name="Guerrero-Gonzalez M.L."/>
            <person name="Marino-Ramirez L."/>
            <person name="Landsman D."/>
            <person name="Rodriguez-Kessler M."/>
            <person name="Delgado-Sanchez P."/>
        </authorList>
    </citation>
    <scope>NUCLEOTIDE SEQUENCE</scope>
    <source>
        <tissue evidence="1">Cladode</tissue>
    </source>
</reference>
<dbReference type="AlphaFoldDB" id="A0A7C9ASA3"/>
<protein>
    <submittedName>
        <fullName evidence="1">Uncharacterized protein</fullName>
    </submittedName>
</protein>
<organism evidence="1">
    <name type="scientific">Opuntia streptacantha</name>
    <name type="common">Prickly pear cactus</name>
    <name type="synonym">Opuntia cardona</name>
    <dbReference type="NCBI Taxonomy" id="393608"/>
    <lineage>
        <taxon>Eukaryota</taxon>
        <taxon>Viridiplantae</taxon>
        <taxon>Streptophyta</taxon>
        <taxon>Embryophyta</taxon>
        <taxon>Tracheophyta</taxon>
        <taxon>Spermatophyta</taxon>
        <taxon>Magnoliopsida</taxon>
        <taxon>eudicotyledons</taxon>
        <taxon>Gunneridae</taxon>
        <taxon>Pentapetalae</taxon>
        <taxon>Caryophyllales</taxon>
        <taxon>Cactineae</taxon>
        <taxon>Cactaceae</taxon>
        <taxon>Opuntioideae</taxon>
        <taxon>Opuntia</taxon>
    </lineage>
</organism>
<sequence length="134" mass="14571">MGEHLLNQSHSIQFTSIQPPIFSLKPINGACATLRPKEQLQFQLHNPTMGRDVPICLSQEAYLTAASPAAFPRLLRRPPGAGASGFVHSHGSCWSFILSARLLWRLSSSSGLPPPPSMGSALFYPFARNSENPC</sequence>
<dbReference type="EMBL" id="GISG01261239">
    <property type="protein sequence ID" value="MBA4673959.1"/>
    <property type="molecule type" value="Transcribed_RNA"/>
</dbReference>
<name>A0A7C9ASA3_OPUST</name>
<evidence type="ECO:0000313" key="1">
    <source>
        <dbReference type="EMBL" id="MBA4673957.1"/>
    </source>
</evidence>
<accession>A0A7C9ASA3</accession>
<proteinExistence type="predicted"/>